<dbReference type="Proteomes" id="UP001501461">
    <property type="component" value="Unassembled WGS sequence"/>
</dbReference>
<dbReference type="Pfam" id="PF01035">
    <property type="entry name" value="DNA_binding_1"/>
    <property type="match status" value="1"/>
</dbReference>
<dbReference type="CDD" id="cd06445">
    <property type="entry name" value="ATase"/>
    <property type="match status" value="1"/>
</dbReference>
<dbReference type="InterPro" id="IPR036217">
    <property type="entry name" value="MethylDNA_cys_MeTrfase_DNAb"/>
</dbReference>
<gene>
    <name evidence="4" type="ORF">GCM10009720_00510</name>
</gene>
<dbReference type="NCBIfam" id="TIGR00589">
    <property type="entry name" value="ogt"/>
    <property type="match status" value="1"/>
</dbReference>
<comment type="caution">
    <text evidence="4">The sequence shown here is derived from an EMBL/GenBank/DDBJ whole genome shotgun (WGS) entry which is preliminary data.</text>
</comment>
<dbReference type="PANTHER" id="PTHR10815">
    <property type="entry name" value="METHYLATED-DNA--PROTEIN-CYSTEINE METHYLTRANSFERASE"/>
    <property type="match status" value="1"/>
</dbReference>
<sequence>MSDTAQSVTIRYAIMPSPIGELFIAATASAVVHLAFENHDFHSVRAKLEAAYGMPVQRDDAALEYATQQLAEYFAGTRKYFELPVQQPAPDRFMTRVQQNLSSIPYGETRSYGQFATQLENPGAARAVGSACARNPIPLIQPCHRVVRSDGSHGEFSGTAGAKQYLLAFERGERPSAPTS</sequence>
<dbReference type="RefSeq" id="WP_343955479.1">
    <property type="nucleotide sequence ID" value="NZ_BAAAMN010000003.1"/>
</dbReference>
<dbReference type="EMBL" id="BAAAMN010000003">
    <property type="protein sequence ID" value="GAA2024666.1"/>
    <property type="molecule type" value="Genomic_DNA"/>
</dbReference>
<accession>A0ABN2TXQ9</accession>
<organism evidence="4 5">
    <name type="scientific">Yaniella flava</name>
    <dbReference type="NCBI Taxonomy" id="287930"/>
    <lineage>
        <taxon>Bacteria</taxon>
        <taxon>Bacillati</taxon>
        <taxon>Actinomycetota</taxon>
        <taxon>Actinomycetes</taxon>
        <taxon>Micrococcales</taxon>
        <taxon>Micrococcaceae</taxon>
        <taxon>Yaniella</taxon>
    </lineage>
</organism>
<dbReference type="PANTHER" id="PTHR10815:SF13">
    <property type="entry name" value="METHYLATED-DNA--PROTEIN-CYSTEINE METHYLTRANSFERASE"/>
    <property type="match status" value="1"/>
</dbReference>
<evidence type="ECO:0000259" key="2">
    <source>
        <dbReference type="Pfam" id="PF01035"/>
    </source>
</evidence>
<dbReference type="InterPro" id="IPR014048">
    <property type="entry name" value="MethylDNA_cys_MeTrfase_DNA-bd"/>
</dbReference>
<dbReference type="Pfam" id="PF02870">
    <property type="entry name" value="Methyltransf_1N"/>
    <property type="match status" value="1"/>
</dbReference>
<feature type="domain" description="Methylguanine DNA methyltransferase ribonuclease-like" evidence="3">
    <location>
        <begin position="10"/>
        <end position="86"/>
    </location>
</feature>
<evidence type="ECO:0000259" key="3">
    <source>
        <dbReference type="Pfam" id="PF02870"/>
    </source>
</evidence>
<keyword evidence="5" id="KW-1185">Reference proteome</keyword>
<dbReference type="InterPro" id="IPR036631">
    <property type="entry name" value="MGMT_N_sf"/>
</dbReference>
<dbReference type="Gene3D" id="3.30.160.70">
    <property type="entry name" value="Methylated DNA-protein cysteine methyltransferase domain"/>
    <property type="match status" value="1"/>
</dbReference>
<keyword evidence="1" id="KW-0227">DNA damage</keyword>
<evidence type="ECO:0000313" key="4">
    <source>
        <dbReference type="EMBL" id="GAA2024666.1"/>
    </source>
</evidence>
<evidence type="ECO:0000256" key="1">
    <source>
        <dbReference type="ARBA" id="ARBA00022763"/>
    </source>
</evidence>
<dbReference type="SUPFAM" id="SSF46767">
    <property type="entry name" value="Methylated DNA-protein cysteine methyltransferase, C-terminal domain"/>
    <property type="match status" value="1"/>
</dbReference>
<dbReference type="Gene3D" id="1.10.10.10">
    <property type="entry name" value="Winged helix-like DNA-binding domain superfamily/Winged helix DNA-binding domain"/>
    <property type="match status" value="1"/>
</dbReference>
<dbReference type="InterPro" id="IPR008332">
    <property type="entry name" value="MethylG_MeTrfase_N"/>
</dbReference>
<proteinExistence type="predicted"/>
<reference evidence="4 5" key="1">
    <citation type="journal article" date="2019" name="Int. J. Syst. Evol. Microbiol.">
        <title>The Global Catalogue of Microorganisms (GCM) 10K type strain sequencing project: providing services to taxonomists for standard genome sequencing and annotation.</title>
        <authorList>
            <consortium name="The Broad Institute Genomics Platform"/>
            <consortium name="The Broad Institute Genome Sequencing Center for Infectious Disease"/>
            <person name="Wu L."/>
            <person name="Ma J."/>
        </authorList>
    </citation>
    <scope>NUCLEOTIDE SEQUENCE [LARGE SCALE GENOMIC DNA]</scope>
    <source>
        <strain evidence="4 5">JCM 13595</strain>
    </source>
</reference>
<dbReference type="InterPro" id="IPR036388">
    <property type="entry name" value="WH-like_DNA-bd_sf"/>
</dbReference>
<protein>
    <submittedName>
        <fullName evidence="4">Methylated-DNA--[protein]-cysteine S-methyltransferase</fullName>
    </submittedName>
</protein>
<evidence type="ECO:0000313" key="5">
    <source>
        <dbReference type="Proteomes" id="UP001501461"/>
    </source>
</evidence>
<feature type="domain" description="Methylated-DNA-[protein]-cysteine S-methyltransferase DNA binding" evidence="2">
    <location>
        <begin position="93"/>
        <end position="171"/>
    </location>
</feature>
<name>A0ABN2TXQ9_9MICC</name>
<dbReference type="SUPFAM" id="SSF53155">
    <property type="entry name" value="Methylated DNA-protein cysteine methyltransferase domain"/>
    <property type="match status" value="1"/>
</dbReference>